<dbReference type="Proteomes" id="UP000695000">
    <property type="component" value="Unplaced"/>
</dbReference>
<keyword evidence="9" id="KW-1185">Reference proteome</keyword>
<feature type="transmembrane region" description="Helical" evidence="7">
    <location>
        <begin position="479"/>
        <end position="505"/>
    </location>
</feature>
<feature type="transmembrane region" description="Helical" evidence="7">
    <location>
        <begin position="352"/>
        <end position="370"/>
    </location>
</feature>
<evidence type="ECO:0000256" key="4">
    <source>
        <dbReference type="ARBA" id="ARBA00023136"/>
    </source>
</evidence>
<evidence type="ECO:0000256" key="5">
    <source>
        <dbReference type="ARBA" id="ARBA00023180"/>
    </source>
</evidence>
<dbReference type="InterPro" id="IPR000731">
    <property type="entry name" value="SSD"/>
</dbReference>
<comment type="similarity">
    <text evidence="6">Belongs to the dispatched family.</text>
</comment>
<feature type="domain" description="SSD" evidence="8">
    <location>
        <begin position="403"/>
        <end position="505"/>
    </location>
</feature>
<evidence type="ECO:0000256" key="3">
    <source>
        <dbReference type="ARBA" id="ARBA00022989"/>
    </source>
</evidence>
<evidence type="ECO:0000313" key="9">
    <source>
        <dbReference type="Proteomes" id="UP000695000"/>
    </source>
</evidence>
<organism evidence="9 10">
    <name type="scientific">Nicrophorus vespilloides</name>
    <name type="common">Boreal carrion beetle</name>
    <dbReference type="NCBI Taxonomy" id="110193"/>
    <lineage>
        <taxon>Eukaryota</taxon>
        <taxon>Metazoa</taxon>
        <taxon>Ecdysozoa</taxon>
        <taxon>Arthropoda</taxon>
        <taxon>Hexapoda</taxon>
        <taxon>Insecta</taxon>
        <taxon>Pterygota</taxon>
        <taxon>Neoptera</taxon>
        <taxon>Endopterygota</taxon>
        <taxon>Coleoptera</taxon>
        <taxon>Polyphaga</taxon>
        <taxon>Staphyliniformia</taxon>
        <taxon>Silphidae</taxon>
        <taxon>Nicrophorinae</taxon>
        <taxon>Nicrophorus</taxon>
    </lineage>
</organism>
<dbReference type="PROSITE" id="PS50156">
    <property type="entry name" value="SSD"/>
    <property type="match status" value="1"/>
</dbReference>
<reference evidence="10" key="1">
    <citation type="submission" date="2025-08" db="UniProtKB">
        <authorList>
            <consortium name="RefSeq"/>
        </authorList>
    </citation>
    <scope>IDENTIFICATION</scope>
    <source>
        <tissue evidence="10">Whole Larva</tissue>
    </source>
</reference>
<feature type="transmembrane region" description="Helical" evidence="7">
    <location>
        <begin position="814"/>
        <end position="836"/>
    </location>
</feature>
<feature type="transmembrane region" description="Helical" evidence="7">
    <location>
        <begin position="452"/>
        <end position="473"/>
    </location>
</feature>
<evidence type="ECO:0000313" key="10">
    <source>
        <dbReference type="RefSeq" id="XP_017781018.1"/>
    </source>
</evidence>
<feature type="transmembrane region" description="Helical" evidence="7">
    <location>
        <begin position="915"/>
        <end position="935"/>
    </location>
</feature>
<evidence type="ECO:0000256" key="1">
    <source>
        <dbReference type="ARBA" id="ARBA00004141"/>
    </source>
</evidence>
<evidence type="ECO:0000256" key="6">
    <source>
        <dbReference type="ARBA" id="ARBA00038046"/>
    </source>
</evidence>
<gene>
    <name evidence="10" type="primary">LOC108565868</name>
</gene>
<keyword evidence="3 7" id="KW-1133">Transmembrane helix</keyword>
<keyword evidence="2 7" id="KW-0812">Transmembrane</keyword>
<dbReference type="PANTHER" id="PTHR45951:SF3">
    <property type="entry name" value="PROTEIN DISPATCHED"/>
    <property type="match status" value="1"/>
</dbReference>
<accession>A0ABM1N2G8</accession>
<dbReference type="GeneID" id="108565868"/>
<dbReference type="RefSeq" id="XP_017781018.1">
    <property type="nucleotide sequence ID" value="XM_017925529.1"/>
</dbReference>
<protein>
    <submittedName>
        <fullName evidence="10">Protein dispatched homolog 1-like isoform X1</fullName>
    </submittedName>
</protein>
<proteinExistence type="inferred from homology"/>
<dbReference type="Gene3D" id="1.20.1640.10">
    <property type="entry name" value="Multidrug efflux transporter AcrB transmembrane domain"/>
    <property type="match status" value="2"/>
</dbReference>
<feature type="transmembrane region" description="Helical" evidence="7">
    <location>
        <begin position="947"/>
        <end position="970"/>
    </location>
</feature>
<feature type="transmembrane region" description="Helical" evidence="7">
    <location>
        <begin position="377"/>
        <end position="397"/>
    </location>
</feature>
<feature type="transmembrane region" description="Helical" evidence="7">
    <location>
        <begin position="409"/>
        <end position="431"/>
    </location>
</feature>
<evidence type="ECO:0000256" key="2">
    <source>
        <dbReference type="ARBA" id="ARBA00022692"/>
    </source>
</evidence>
<feature type="transmembrane region" description="Helical" evidence="7">
    <location>
        <begin position="562"/>
        <end position="582"/>
    </location>
</feature>
<comment type="subcellular location">
    <subcellularLocation>
        <location evidence="1">Membrane</location>
        <topology evidence="1">Multi-pass membrane protein</topology>
    </subcellularLocation>
</comment>
<keyword evidence="4 7" id="KW-0472">Membrane</keyword>
<keyword evidence="5" id="KW-0325">Glycoprotein</keyword>
<evidence type="ECO:0000256" key="7">
    <source>
        <dbReference type="SAM" id="Phobius"/>
    </source>
</evidence>
<feature type="transmembrane region" description="Helical" evidence="7">
    <location>
        <begin position="842"/>
        <end position="868"/>
    </location>
</feature>
<dbReference type="InterPro" id="IPR052081">
    <property type="entry name" value="Dispatched_Hh_regulator"/>
</dbReference>
<dbReference type="PANTHER" id="PTHR45951">
    <property type="entry name" value="PROTEIN DISPATCHED-RELATED"/>
    <property type="match status" value="1"/>
</dbReference>
<name>A0ABM1N2G8_NICVS</name>
<feature type="transmembrane region" description="Helical" evidence="7">
    <location>
        <begin position="14"/>
        <end position="34"/>
    </location>
</feature>
<dbReference type="SUPFAM" id="SSF82866">
    <property type="entry name" value="Multidrug efflux transporter AcrB transmembrane domain"/>
    <property type="match status" value="2"/>
</dbReference>
<evidence type="ECO:0000259" key="8">
    <source>
        <dbReference type="PROSITE" id="PS50156"/>
    </source>
</evidence>
<sequence length="1045" mass="119870">MGLNCLVKLINKHFITMSFGILLVSCIIVPLLTISVSGYKNQQMGTEHDNNSVGIDFSKWNNLKEPTTRPYIRSSKNVFNRQNFTRLTTFVYLTSKKVENEEVGTTATHENITIDTSKNNWQKYKNYIINNNENSGRFYNSEPNIFCGSPEIGNAQLVFASDEGKNMLNFNIINSMCKMQMKYIEIMSYEKICTGAENYPPGDPRNCCEAWSLPNYIAQMNHKTSCLLITESDVYNTESTLKRCASFYRESKISPDCSVKGNCQVPQECVLFDNVYNIFTYITDNEFFLPKKSEDMKVSETIMILPMPAGEFLMPFYKRLTENLLHMDGISVVAMNLGLKHALFRESLPSDVTYILFGAMALTLCMCIYTRSAFLTTMAISALFASISLGYFLYFYIFRFTSFPFMNTLAIIVSIAIGTHDSLIFCDIWTVEYETSYKSLTCIMSYTVRHTLMSMAVTSMTTSVTFLTTYWSSDTTIRLIGLFAGIAILSHFILLLCWVVAVAVVKEQLTTFEKLRNLLKIRSTVIKRLTQRPKRYMILFDVLCKFMANAICRFIEKFRHSLFISLSLLSLASVFILIYHPYHEQTYFNYQIFISDHPFEQYDLKYKFDFQFSQINNPLDKLPLRFIWGILPDKENNKNPRFLEKITYDPSFNISSTESQEWLLGFCQRLRQQKFYLTTANNNKNNCFMESFIIWMNRNCDDNSSENMRPCCEVKDFPYKPELFDYCLKKTTPEPYEEGITQVLPGPKFVDEKYVGAIIIEYSSNYSFSTSVDYQQLFKEKINTWFVDELSNAPKGLKNGWLVTDFDLYELYRVLAISSIIGTFLSILLSMMVIYFSTLNLIIGILTIFCITCNIVTTMASLLILGWYVDLLKAIALSSTISLSIDYSLQVAINYKSCPTKNDRLIAMKFAMQQIMGPLTMASISISIIGYFIMLSEILIYKLIGQFLMIIMGFSWIFAVLHLGSLLALVGPENSYGQCKIKCWFSKNAETIQKEDTNAAPPSKLETPDDQYTVAYNKSDKPEATITIEPIKSPCNSTVVVVEDN</sequence>